<dbReference type="SUPFAM" id="SSF53850">
    <property type="entry name" value="Periplasmic binding protein-like II"/>
    <property type="match status" value="1"/>
</dbReference>
<keyword evidence="3" id="KW-1185">Reference proteome</keyword>
<evidence type="ECO:0000259" key="1">
    <source>
        <dbReference type="SMART" id="SM00062"/>
    </source>
</evidence>
<dbReference type="SMART" id="SM00062">
    <property type="entry name" value="PBPb"/>
    <property type="match status" value="1"/>
</dbReference>
<evidence type="ECO:0000313" key="2">
    <source>
        <dbReference type="EMBL" id="PWR71373.1"/>
    </source>
</evidence>
<comment type="caution">
    <text evidence="2">The sequence shown here is derived from an EMBL/GenBank/DDBJ whole genome shotgun (WGS) entry which is preliminary data.</text>
</comment>
<sequence length="283" mass="31375">MSHALSPVYLLAVLSMILLIPTGGVLAEDTLSSASPKQHTQDLTFYTEQLPPYNYQENGSVRGFSIDILNDISAKSGLNLSPEMIHVVPWEEGYEAALNGTNTVIFSTARIPERENLFKWVGPISNERYALFAPNESSVLINSPDDLTHFRIGAISDDASISQLLARGVNESSIVTADTISDLISMIHDKKIDLWVYPEITGRYYIGQITGDYNSFVPVYTFEGVGIYYAFSKDVSDATVSSYQNALDELKQEKNETGVSRYDQILGQYIRSYSAVINSNTKI</sequence>
<dbReference type="Proteomes" id="UP000245657">
    <property type="component" value="Unassembled WGS sequence"/>
</dbReference>
<dbReference type="Gene3D" id="3.40.190.10">
    <property type="entry name" value="Periplasmic binding protein-like II"/>
    <property type="match status" value="2"/>
</dbReference>
<dbReference type="PANTHER" id="PTHR38834:SF3">
    <property type="entry name" value="SOLUTE-BINDING PROTEIN FAMILY 3_N-TERMINAL DOMAIN-CONTAINING PROTEIN"/>
    <property type="match status" value="1"/>
</dbReference>
<protein>
    <recommendedName>
        <fullName evidence="1">Solute-binding protein family 3/N-terminal domain-containing protein</fullName>
    </recommendedName>
</protein>
<gene>
    <name evidence="2" type="ORF">DK846_10935</name>
</gene>
<organism evidence="2 3">
    <name type="scientific">Methanospirillum lacunae</name>
    <dbReference type="NCBI Taxonomy" id="668570"/>
    <lineage>
        <taxon>Archaea</taxon>
        <taxon>Methanobacteriati</taxon>
        <taxon>Methanobacteriota</taxon>
        <taxon>Stenosarchaea group</taxon>
        <taxon>Methanomicrobia</taxon>
        <taxon>Methanomicrobiales</taxon>
        <taxon>Methanospirillaceae</taxon>
        <taxon>Methanospirillum</taxon>
    </lineage>
</organism>
<evidence type="ECO:0000313" key="3">
    <source>
        <dbReference type="Proteomes" id="UP000245657"/>
    </source>
</evidence>
<accession>A0A2V2N7W6</accession>
<proteinExistence type="predicted"/>
<dbReference type="RefSeq" id="WP_109968991.1">
    <property type="nucleotide sequence ID" value="NZ_CP176093.1"/>
</dbReference>
<reference evidence="2 3" key="1">
    <citation type="submission" date="2018-05" db="EMBL/GenBank/DDBJ databases">
        <title>Draft genome of Methanospirillum lacunae Ki8-1.</title>
        <authorList>
            <person name="Dueholm M.S."/>
            <person name="Nielsen P.H."/>
            <person name="Bakmann L.F."/>
            <person name="Otzen D.E."/>
        </authorList>
    </citation>
    <scope>NUCLEOTIDE SEQUENCE [LARGE SCALE GENOMIC DNA]</scope>
    <source>
        <strain evidence="2 3">Ki8-1</strain>
    </source>
</reference>
<dbReference type="Pfam" id="PF00497">
    <property type="entry name" value="SBP_bac_3"/>
    <property type="match status" value="1"/>
</dbReference>
<dbReference type="AlphaFoldDB" id="A0A2V2N7W6"/>
<feature type="domain" description="Solute-binding protein family 3/N-terminal" evidence="1">
    <location>
        <begin position="42"/>
        <end position="259"/>
    </location>
</feature>
<dbReference type="EMBL" id="QGMY01000008">
    <property type="protein sequence ID" value="PWR71373.1"/>
    <property type="molecule type" value="Genomic_DNA"/>
</dbReference>
<dbReference type="OrthoDB" id="134664at2157"/>
<dbReference type="PANTHER" id="PTHR38834">
    <property type="entry name" value="PERIPLASMIC SUBSTRATE BINDING PROTEIN FAMILY 3"/>
    <property type="match status" value="1"/>
</dbReference>
<dbReference type="GeneID" id="97547002"/>
<name>A0A2V2N7W6_9EURY</name>
<dbReference type="InterPro" id="IPR001638">
    <property type="entry name" value="Solute-binding_3/MltF_N"/>
</dbReference>